<dbReference type="PANTHER" id="PTHR35377">
    <property type="entry name" value="ANTITOXIN VAPB49-RELATED-RELATED"/>
    <property type="match status" value="1"/>
</dbReference>
<keyword evidence="4" id="KW-1185">Reference proteome</keyword>
<dbReference type="InterPro" id="IPR036165">
    <property type="entry name" value="YefM-like_sf"/>
</dbReference>
<comment type="function">
    <text evidence="2">Antitoxin component of a type II toxin-antitoxin (TA) system.</text>
</comment>
<evidence type="ECO:0000256" key="1">
    <source>
        <dbReference type="ARBA" id="ARBA00009981"/>
    </source>
</evidence>
<name>A0A7I7Y7K0_9MYCO</name>
<dbReference type="PANTHER" id="PTHR35377:SF7">
    <property type="entry name" value="SSL1004 PROTEIN"/>
    <property type="match status" value="1"/>
</dbReference>
<sequence length="87" mass="9738">MDQTKSMTKSTVLRVGVHEAKTRMSELLRLVDSGQEIEIARGGEPVAKIVPFHPRAVRRLGTDHGVYTVPDDFDAPQPDDVLQSFHR</sequence>
<evidence type="ECO:0000313" key="3">
    <source>
        <dbReference type="EMBL" id="BBZ37668.1"/>
    </source>
</evidence>
<dbReference type="NCBIfam" id="TIGR01552">
    <property type="entry name" value="phd_fam"/>
    <property type="match status" value="1"/>
</dbReference>
<comment type="similarity">
    <text evidence="1 2">Belongs to the phD/YefM antitoxin family.</text>
</comment>
<dbReference type="InterPro" id="IPR051416">
    <property type="entry name" value="phD-YefM_TA_antitoxins"/>
</dbReference>
<evidence type="ECO:0000256" key="2">
    <source>
        <dbReference type="RuleBase" id="RU362080"/>
    </source>
</evidence>
<dbReference type="SUPFAM" id="SSF143120">
    <property type="entry name" value="YefM-like"/>
    <property type="match status" value="1"/>
</dbReference>
<dbReference type="Pfam" id="PF02604">
    <property type="entry name" value="PhdYeFM_antitox"/>
    <property type="match status" value="1"/>
</dbReference>
<dbReference type="Proteomes" id="UP000467385">
    <property type="component" value="Chromosome"/>
</dbReference>
<accession>A0A7I7Y7K0</accession>
<gene>
    <name evidence="3" type="ORF">MCNS_07310</name>
</gene>
<evidence type="ECO:0000313" key="4">
    <source>
        <dbReference type="Proteomes" id="UP000467385"/>
    </source>
</evidence>
<dbReference type="AlphaFoldDB" id="A0A7I7Y7K0"/>
<protein>
    <recommendedName>
        <fullName evidence="2">Antitoxin</fullName>
    </recommendedName>
</protein>
<dbReference type="Gene3D" id="3.40.1620.10">
    <property type="entry name" value="YefM-like domain"/>
    <property type="match status" value="1"/>
</dbReference>
<proteinExistence type="inferred from homology"/>
<organism evidence="3 4">
    <name type="scientific">Mycobacterium conspicuum</name>
    <dbReference type="NCBI Taxonomy" id="44010"/>
    <lineage>
        <taxon>Bacteria</taxon>
        <taxon>Bacillati</taxon>
        <taxon>Actinomycetota</taxon>
        <taxon>Actinomycetes</taxon>
        <taxon>Mycobacteriales</taxon>
        <taxon>Mycobacteriaceae</taxon>
        <taxon>Mycobacterium</taxon>
    </lineage>
</organism>
<dbReference type="InterPro" id="IPR006442">
    <property type="entry name" value="Antitoxin_Phd/YefM"/>
</dbReference>
<dbReference type="EMBL" id="AP022613">
    <property type="protein sequence ID" value="BBZ37668.1"/>
    <property type="molecule type" value="Genomic_DNA"/>
</dbReference>
<reference evidence="3 4" key="1">
    <citation type="journal article" date="2019" name="Emerg. Microbes Infect.">
        <title>Comprehensive subspecies identification of 175 nontuberculous mycobacteria species based on 7547 genomic profiles.</title>
        <authorList>
            <person name="Matsumoto Y."/>
            <person name="Kinjo T."/>
            <person name="Motooka D."/>
            <person name="Nabeya D."/>
            <person name="Jung N."/>
            <person name="Uechi K."/>
            <person name="Horii T."/>
            <person name="Iida T."/>
            <person name="Fujita J."/>
            <person name="Nakamura S."/>
        </authorList>
    </citation>
    <scope>NUCLEOTIDE SEQUENCE [LARGE SCALE GENOMIC DNA]</scope>
    <source>
        <strain evidence="3 4">JCM 14738</strain>
    </source>
</reference>